<keyword evidence="3 6" id="KW-0540">Nuclease</keyword>
<dbReference type="InterPro" id="IPR003761">
    <property type="entry name" value="Exonuc_VII_S"/>
</dbReference>
<dbReference type="Gene3D" id="1.10.287.1040">
    <property type="entry name" value="Exonuclease VII, small subunit"/>
    <property type="match status" value="1"/>
</dbReference>
<feature type="region of interest" description="Disordered" evidence="7">
    <location>
        <begin position="1"/>
        <end position="22"/>
    </location>
</feature>
<dbReference type="Pfam" id="PF02609">
    <property type="entry name" value="Exonuc_VII_S"/>
    <property type="match status" value="1"/>
</dbReference>
<evidence type="ECO:0000256" key="5">
    <source>
        <dbReference type="ARBA" id="ARBA00022839"/>
    </source>
</evidence>
<evidence type="ECO:0000313" key="8">
    <source>
        <dbReference type="EMBL" id="NNF05880.1"/>
    </source>
</evidence>
<reference evidence="8 9" key="1">
    <citation type="submission" date="2020-03" db="EMBL/GenBank/DDBJ databases">
        <title>Metabolic flexibility allows generalist bacteria to become dominant in a frequently disturbed ecosystem.</title>
        <authorList>
            <person name="Chen Y.-J."/>
            <person name="Leung P.M."/>
            <person name="Bay S.K."/>
            <person name="Hugenholtz P."/>
            <person name="Kessler A.J."/>
            <person name="Shelley G."/>
            <person name="Waite D.W."/>
            <person name="Cook P.L."/>
            <person name="Greening C."/>
        </authorList>
    </citation>
    <scope>NUCLEOTIDE SEQUENCE [LARGE SCALE GENOMIC DNA]</scope>
    <source>
        <strain evidence="8">SS_bin_28</strain>
    </source>
</reference>
<comment type="catalytic activity">
    <reaction evidence="6">
        <text>Exonucleolytic cleavage in either 5'- to 3'- or 3'- to 5'-direction to yield nucleoside 5'-phosphates.</text>
        <dbReference type="EC" id="3.1.11.6"/>
    </reaction>
</comment>
<comment type="subunit">
    <text evidence="6">Heterooligomer composed of large and small subunits.</text>
</comment>
<protein>
    <recommendedName>
        <fullName evidence="6">Exodeoxyribonuclease 7 small subunit</fullName>
        <ecNumber evidence="6">3.1.11.6</ecNumber>
    </recommendedName>
    <alternativeName>
        <fullName evidence="6">Exodeoxyribonuclease VII small subunit</fullName>
        <shortName evidence="6">Exonuclease VII small subunit</shortName>
    </alternativeName>
</protein>
<organism evidence="8 9">
    <name type="scientific">Eiseniibacteriota bacterium</name>
    <dbReference type="NCBI Taxonomy" id="2212470"/>
    <lineage>
        <taxon>Bacteria</taxon>
        <taxon>Candidatus Eiseniibacteriota</taxon>
    </lineage>
</organism>
<comment type="similarity">
    <text evidence="1 6">Belongs to the XseB family.</text>
</comment>
<feature type="compositionally biased region" description="Basic residues" evidence="7">
    <location>
        <begin position="1"/>
        <end position="10"/>
    </location>
</feature>
<evidence type="ECO:0000256" key="7">
    <source>
        <dbReference type="SAM" id="MobiDB-lite"/>
    </source>
</evidence>
<evidence type="ECO:0000256" key="3">
    <source>
        <dbReference type="ARBA" id="ARBA00022722"/>
    </source>
</evidence>
<dbReference type="InterPro" id="IPR037004">
    <property type="entry name" value="Exonuc_VII_ssu_sf"/>
</dbReference>
<dbReference type="GO" id="GO:0006308">
    <property type="term" value="P:DNA catabolic process"/>
    <property type="evidence" value="ECO:0007669"/>
    <property type="project" value="UniProtKB-UniRule"/>
</dbReference>
<dbReference type="SUPFAM" id="SSF116842">
    <property type="entry name" value="XseB-like"/>
    <property type="match status" value="1"/>
</dbReference>
<accession>A0A7Y2E9H7</accession>
<evidence type="ECO:0000256" key="4">
    <source>
        <dbReference type="ARBA" id="ARBA00022801"/>
    </source>
</evidence>
<dbReference type="AlphaFoldDB" id="A0A7Y2E9H7"/>
<dbReference type="NCBIfam" id="NF002140">
    <property type="entry name" value="PRK00977.1-4"/>
    <property type="match status" value="1"/>
</dbReference>
<evidence type="ECO:0000256" key="1">
    <source>
        <dbReference type="ARBA" id="ARBA00009998"/>
    </source>
</evidence>
<dbReference type="Proteomes" id="UP000547674">
    <property type="component" value="Unassembled WGS sequence"/>
</dbReference>
<dbReference type="NCBIfam" id="TIGR01280">
    <property type="entry name" value="xseB"/>
    <property type="match status" value="1"/>
</dbReference>
<proteinExistence type="inferred from homology"/>
<comment type="caution">
    <text evidence="8">The sequence shown here is derived from an EMBL/GenBank/DDBJ whole genome shotgun (WGS) entry which is preliminary data.</text>
</comment>
<dbReference type="HAMAP" id="MF_00337">
    <property type="entry name" value="Exonuc_7_S"/>
    <property type="match status" value="1"/>
</dbReference>
<evidence type="ECO:0000256" key="6">
    <source>
        <dbReference type="HAMAP-Rule" id="MF_00337"/>
    </source>
</evidence>
<dbReference type="PANTHER" id="PTHR34137">
    <property type="entry name" value="EXODEOXYRIBONUCLEASE 7 SMALL SUBUNIT"/>
    <property type="match status" value="1"/>
</dbReference>
<comment type="subcellular location">
    <subcellularLocation>
        <location evidence="6">Cytoplasm</location>
    </subcellularLocation>
</comment>
<comment type="function">
    <text evidence="6">Bidirectionally degrades single-stranded DNA into large acid-insoluble oligonucleotides, which are then degraded further into small acid-soluble oligonucleotides.</text>
</comment>
<dbReference type="EC" id="3.1.11.6" evidence="6"/>
<keyword evidence="5 6" id="KW-0269">Exonuclease</keyword>
<dbReference type="GO" id="GO:0009318">
    <property type="term" value="C:exodeoxyribonuclease VII complex"/>
    <property type="evidence" value="ECO:0007669"/>
    <property type="project" value="UniProtKB-UniRule"/>
</dbReference>
<dbReference type="GO" id="GO:0005829">
    <property type="term" value="C:cytosol"/>
    <property type="evidence" value="ECO:0007669"/>
    <property type="project" value="TreeGrafter"/>
</dbReference>
<dbReference type="PANTHER" id="PTHR34137:SF1">
    <property type="entry name" value="EXODEOXYRIBONUCLEASE 7 SMALL SUBUNIT"/>
    <property type="match status" value="1"/>
</dbReference>
<keyword evidence="4 6" id="KW-0378">Hydrolase</keyword>
<keyword evidence="2 6" id="KW-0963">Cytoplasm</keyword>
<gene>
    <name evidence="6" type="primary">xseB</name>
    <name evidence="8" type="ORF">HKN21_03905</name>
</gene>
<dbReference type="EMBL" id="JABDJR010000146">
    <property type="protein sequence ID" value="NNF05880.1"/>
    <property type="molecule type" value="Genomic_DNA"/>
</dbReference>
<sequence length="94" mass="10385">MSSKSTRGKKKNADETPSFEEAMEELEELVEQLEQGEVTLDQSVKAYVRGMSLVKQCMGRLQAAEATIKQLAETDEGFELDEADLGQGELDLDS</sequence>
<name>A0A7Y2E9H7_UNCEI</name>
<dbReference type="GO" id="GO:0008855">
    <property type="term" value="F:exodeoxyribonuclease VII activity"/>
    <property type="evidence" value="ECO:0007669"/>
    <property type="project" value="UniProtKB-UniRule"/>
</dbReference>
<evidence type="ECO:0000313" key="9">
    <source>
        <dbReference type="Proteomes" id="UP000547674"/>
    </source>
</evidence>
<evidence type="ECO:0000256" key="2">
    <source>
        <dbReference type="ARBA" id="ARBA00022490"/>
    </source>
</evidence>